<dbReference type="AlphaFoldDB" id="A0A821B3E4"/>
<sequence>MNRSNIHLLDLPNEILLIILRKLNNIDVLYSLVDINNGPLDILAQGKMFTNTLNFTYTDDISLIDRYCINILPRINHNIKCFILEPVLLERILLAAVYPNLTEFKLFNFEQQIVSKYFTGQNRIIDGTCIQEDILVYMPQLHSFTFYITTYVASGDLFHNLSRERIQQTLINIGQHNTATIVNYLSRCTAECSIFSLPFTFDYLRYLGNISPNIVFNYVTYLLVEDHDAFGHEFFVRIARSFPLLKHLHILNIQPQLSSNLTLSSDHSQSYSIIEYPHLTSLDVICSLTDYLEQFLDETKASVPCLTELEVSYRYLKTVTNNFTREETRRNCAKVKKLIAIE</sequence>
<reference evidence="2" key="1">
    <citation type="submission" date="2021-02" db="EMBL/GenBank/DDBJ databases">
        <authorList>
            <person name="Nowell W R."/>
        </authorList>
    </citation>
    <scope>NUCLEOTIDE SEQUENCE</scope>
</reference>
<dbReference type="InterPro" id="IPR001810">
    <property type="entry name" value="F-box_dom"/>
</dbReference>
<dbReference type="EMBL" id="CAJOBS010000485">
    <property type="protein sequence ID" value="CAF4587044.1"/>
    <property type="molecule type" value="Genomic_DNA"/>
</dbReference>
<accession>A0A821B3E4</accession>
<evidence type="ECO:0000313" key="3">
    <source>
        <dbReference type="Proteomes" id="UP000663838"/>
    </source>
</evidence>
<evidence type="ECO:0000313" key="2">
    <source>
        <dbReference type="EMBL" id="CAF4587044.1"/>
    </source>
</evidence>
<comment type="caution">
    <text evidence="2">The sequence shown here is derived from an EMBL/GenBank/DDBJ whole genome shotgun (WGS) entry which is preliminary data.</text>
</comment>
<organism evidence="2 3">
    <name type="scientific">Rotaria socialis</name>
    <dbReference type="NCBI Taxonomy" id="392032"/>
    <lineage>
        <taxon>Eukaryota</taxon>
        <taxon>Metazoa</taxon>
        <taxon>Spiralia</taxon>
        <taxon>Gnathifera</taxon>
        <taxon>Rotifera</taxon>
        <taxon>Eurotatoria</taxon>
        <taxon>Bdelloidea</taxon>
        <taxon>Philodinida</taxon>
        <taxon>Philodinidae</taxon>
        <taxon>Rotaria</taxon>
    </lineage>
</organism>
<protein>
    <recommendedName>
        <fullName evidence="1">F-box domain-containing protein</fullName>
    </recommendedName>
</protein>
<dbReference type="Proteomes" id="UP000663838">
    <property type="component" value="Unassembled WGS sequence"/>
</dbReference>
<name>A0A821B3E4_9BILA</name>
<dbReference type="PROSITE" id="PS50181">
    <property type="entry name" value="FBOX"/>
    <property type="match status" value="1"/>
</dbReference>
<evidence type="ECO:0000259" key="1">
    <source>
        <dbReference type="PROSITE" id="PS50181"/>
    </source>
</evidence>
<gene>
    <name evidence="2" type="ORF">TOA249_LOCUS9670</name>
</gene>
<feature type="domain" description="F-box" evidence="1">
    <location>
        <begin position="5"/>
        <end position="52"/>
    </location>
</feature>
<proteinExistence type="predicted"/>